<feature type="region of interest" description="Disordered" evidence="5">
    <location>
        <begin position="86"/>
        <end position="137"/>
    </location>
</feature>
<keyword evidence="1" id="KW-0479">Metal-binding</keyword>
<evidence type="ECO:0000256" key="1">
    <source>
        <dbReference type="ARBA" id="ARBA00022723"/>
    </source>
</evidence>
<dbReference type="Pfam" id="PF00172">
    <property type="entry name" value="Zn_clus"/>
    <property type="match status" value="1"/>
</dbReference>
<dbReference type="AlphaFoldDB" id="A0A9W8VEI4"/>
<gene>
    <name evidence="7" type="ORF">NW762_009129</name>
</gene>
<keyword evidence="2" id="KW-0805">Transcription regulation</keyword>
<dbReference type="PANTHER" id="PTHR47840:SF1">
    <property type="entry name" value="ZN(II)2CYS6 TRANSCRIPTION FACTOR (EUROFUNG)"/>
    <property type="match status" value="1"/>
</dbReference>
<dbReference type="InterPro" id="IPR001138">
    <property type="entry name" value="Zn2Cys6_DnaBD"/>
</dbReference>
<dbReference type="GO" id="GO:0006351">
    <property type="term" value="P:DNA-templated transcription"/>
    <property type="evidence" value="ECO:0007669"/>
    <property type="project" value="InterPro"/>
</dbReference>
<dbReference type="GO" id="GO:0003677">
    <property type="term" value="F:DNA binding"/>
    <property type="evidence" value="ECO:0007669"/>
    <property type="project" value="InterPro"/>
</dbReference>
<proteinExistence type="predicted"/>
<dbReference type="Gene3D" id="4.10.240.10">
    <property type="entry name" value="Zn(2)-C6 fungal-type DNA-binding domain"/>
    <property type="match status" value="1"/>
</dbReference>
<accession>A0A9W8VEI4</accession>
<evidence type="ECO:0000256" key="3">
    <source>
        <dbReference type="ARBA" id="ARBA00023163"/>
    </source>
</evidence>
<sequence>MAQTDPRPKRRKIRKGTRSCWECKRRKIRCSFADSTDAVCIPCQRHGNKCVSQEYPEDTAPSARGRHMSDRIVRVEALVEQLTKKVATDGHASHTPSTATDNGCPSTHVSTPSLIDGPAVSRSLSAIPTTTTSTNPTARLTKHEEVSAALHAALPPRRDIDSMVRAGIDMSWHKLITHPYAVLAQTPGAGSGHLHQIPDAKAHSVLLARYLLILATCLLNIHPELHAKEIENLSEPPRQMMRRLADTAVNLVTKNDDFLGSVEGLECVMLEATFEAGCGNLRRAWFATRRAMVTAQMMGLHRSGNLQRLEIIDPSQPIYPAYFWYRIVCTDRQLSLMLGLPQGSLDTSMASEVALVGETPSGRFERKQSIIASRILERNESADSTIIDDLDALQSLDSDLQRAANEMPSKWWLVPNLASMLHDPENSFWEAMRLIEQMLYYNLLNHVHLPYMLRSSTIDAEANCKYDYSKLTSVNASREILTRFVMFRSSNRVAFCCRSIDFFALTAAMTLAIAHLDSHGKQRQGRNAGINVLAHHRNGDRAMMERVLEKMGDVARLSSDALSERSSSLLKSLLALEDDAAEGISHGSNGHKHGLINNETIHVVHTDSATDDGKYLRLEIPYFGTIKIGSEGVISMGAHPSLTSPRLVTGEETSTAMTRPSQQGRVDTEATCRAEDGGATFDEPTSSINQVLGDVLSSGLELPFSQQFAPEFPTTIDDTLQQQYLYPGLTAGADDWAFQGVDMAFFDNLTKSSRLGGSGEEFRWAD</sequence>
<dbReference type="SMART" id="SM00066">
    <property type="entry name" value="GAL4"/>
    <property type="match status" value="1"/>
</dbReference>
<evidence type="ECO:0000256" key="5">
    <source>
        <dbReference type="SAM" id="MobiDB-lite"/>
    </source>
</evidence>
<protein>
    <recommendedName>
        <fullName evidence="6">Zn(2)-C6 fungal-type domain-containing protein</fullName>
    </recommendedName>
</protein>
<name>A0A9W8VEI4_9HYPO</name>
<comment type="caution">
    <text evidence="7">The sequence shown here is derived from an EMBL/GenBank/DDBJ whole genome shotgun (WGS) entry which is preliminary data.</text>
</comment>
<dbReference type="EMBL" id="JAOQAZ010000019">
    <property type="protein sequence ID" value="KAJ4256055.1"/>
    <property type="molecule type" value="Genomic_DNA"/>
</dbReference>
<keyword evidence="3" id="KW-0804">Transcription</keyword>
<evidence type="ECO:0000256" key="2">
    <source>
        <dbReference type="ARBA" id="ARBA00023015"/>
    </source>
</evidence>
<reference evidence="7" key="1">
    <citation type="submission" date="2022-09" db="EMBL/GenBank/DDBJ databases">
        <title>Fusarium specimens isolated from Avocado Roots.</title>
        <authorList>
            <person name="Stajich J."/>
            <person name="Roper C."/>
            <person name="Heimlech-Rivalta G."/>
        </authorList>
    </citation>
    <scope>NUCLEOTIDE SEQUENCE</scope>
    <source>
        <strain evidence="7">CF00136</strain>
    </source>
</reference>
<dbReference type="CDD" id="cd00067">
    <property type="entry name" value="GAL4"/>
    <property type="match status" value="1"/>
</dbReference>
<dbReference type="Proteomes" id="UP001152049">
    <property type="component" value="Unassembled WGS sequence"/>
</dbReference>
<dbReference type="PANTHER" id="PTHR47840">
    <property type="entry name" value="ZN(II)2CYS6 TRANSCRIPTION FACTOR (EUROFUNG)-RELATED"/>
    <property type="match status" value="1"/>
</dbReference>
<organism evidence="7 8">
    <name type="scientific">Fusarium torreyae</name>
    <dbReference type="NCBI Taxonomy" id="1237075"/>
    <lineage>
        <taxon>Eukaryota</taxon>
        <taxon>Fungi</taxon>
        <taxon>Dikarya</taxon>
        <taxon>Ascomycota</taxon>
        <taxon>Pezizomycotina</taxon>
        <taxon>Sordariomycetes</taxon>
        <taxon>Hypocreomycetidae</taxon>
        <taxon>Hypocreales</taxon>
        <taxon>Nectriaceae</taxon>
        <taxon>Fusarium</taxon>
    </lineage>
</organism>
<dbReference type="GO" id="GO:0008270">
    <property type="term" value="F:zinc ion binding"/>
    <property type="evidence" value="ECO:0007669"/>
    <property type="project" value="InterPro"/>
</dbReference>
<evidence type="ECO:0000259" key="6">
    <source>
        <dbReference type="PROSITE" id="PS50048"/>
    </source>
</evidence>
<evidence type="ECO:0000256" key="4">
    <source>
        <dbReference type="ARBA" id="ARBA00023242"/>
    </source>
</evidence>
<feature type="compositionally biased region" description="Polar residues" evidence="5">
    <location>
        <begin position="94"/>
        <end position="113"/>
    </location>
</feature>
<dbReference type="SMART" id="SM00906">
    <property type="entry name" value="Fungal_trans"/>
    <property type="match status" value="1"/>
</dbReference>
<dbReference type="SUPFAM" id="SSF57701">
    <property type="entry name" value="Zn2/Cys6 DNA-binding domain"/>
    <property type="match status" value="1"/>
</dbReference>
<evidence type="ECO:0000313" key="7">
    <source>
        <dbReference type="EMBL" id="KAJ4256055.1"/>
    </source>
</evidence>
<dbReference type="CDD" id="cd12148">
    <property type="entry name" value="fungal_TF_MHR"/>
    <property type="match status" value="1"/>
</dbReference>
<feature type="domain" description="Zn(2)-C6 fungal-type" evidence="6">
    <location>
        <begin position="19"/>
        <end position="52"/>
    </location>
</feature>
<dbReference type="GO" id="GO:0000981">
    <property type="term" value="F:DNA-binding transcription factor activity, RNA polymerase II-specific"/>
    <property type="evidence" value="ECO:0007669"/>
    <property type="project" value="InterPro"/>
</dbReference>
<evidence type="ECO:0000313" key="8">
    <source>
        <dbReference type="Proteomes" id="UP001152049"/>
    </source>
</evidence>
<dbReference type="PROSITE" id="PS50048">
    <property type="entry name" value="ZN2_CY6_FUNGAL_2"/>
    <property type="match status" value="1"/>
</dbReference>
<dbReference type="InterPro" id="IPR036864">
    <property type="entry name" value="Zn2-C6_fun-type_DNA-bd_sf"/>
</dbReference>
<dbReference type="InterPro" id="IPR007219">
    <property type="entry name" value="XnlR_reg_dom"/>
</dbReference>
<keyword evidence="8" id="KW-1185">Reference proteome</keyword>
<keyword evidence="4" id="KW-0539">Nucleus</keyword>
<dbReference type="PROSITE" id="PS00463">
    <property type="entry name" value="ZN2_CY6_FUNGAL_1"/>
    <property type="match status" value="1"/>
</dbReference>
<dbReference type="OrthoDB" id="5392779at2759"/>